<feature type="region of interest" description="Disordered" evidence="7">
    <location>
        <begin position="1054"/>
        <end position="1092"/>
    </location>
</feature>
<feature type="region of interest" description="Disordered" evidence="7">
    <location>
        <begin position="1617"/>
        <end position="1639"/>
    </location>
</feature>
<dbReference type="GO" id="GO:0008270">
    <property type="term" value="F:zinc ion binding"/>
    <property type="evidence" value="ECO:0007669"/>
    <property type="project" value="UniProtKB-KW"/>
</dbReference>
<feature type="compositionally biased region" description="Low complexity" evidence="7">
    <location>
        <begin position="1212"/>
        <end position="1221"/>
    </location>
</feature>
<dbReference type="SMART" id="SM00343">
    <property type="entry name" value="ZnF_C2HC"/>
    <property type="match status" value="2"/>
</dbReference>
<gene>
    <name evidence="10" type="primary">LOC108669516</name>
</gene>
<reference evidence="10" key="1">
    <citation type="submission" date="2025-08" db="UniProtKB">
        <authorList>
            <consortium name="RefSeq"/>
        </authorList>
    </citation>
    <scope>IDENTIFICATION</scope>
    <source>
        <tissue evidence="10">Whole organism</tissue>
    </source>
</reference>
<feature type="compositionally biased region" description="Polar residues" evidence="7">
    <location>
        <begin position="1289"/>
        <end position="1314"/>
    </location>
</feature>
<dbReference type="InterPro" id="IPR043519">
    <property type="entry name" value="NT_sf"/>
</dbReference>
<evidence type="ECO:0000256" key="6">
    <source>
        <dbReference type="PROSITE-ProRule" id="PRU00047"/>
    </source>
</evidence>
<dbReference type="Pfam" id="PF19088">
    <property type="entry name" value="TUTase"/>
    <property type="match status" value="1"/>
</dbReference>
<feature type="compositionally biased region" description="Polar residues" evidence="7">
    <location>
        <begin position="1403"/>
        <end position="1414"/>
    </location>
</feature>
<dbReference type="PROSITE" id="PS50158">
    <property type="entry name" value="ZF_CCHC"/>
    <property type="match status" value="1"/>
</dbReference>
<accession>A0A8B7NFG0</accession>
<dbReference type="InterPro" id="IPR001878">
    <property type="entry name" value="Znf_CCHC"/>
</dbReference>
<dbReference type="SUPFAM" id="SSF81631">
    <property type="entry name" value="PAP/OAS1 substrate-binding domain"/>
    <property type="match status" value="2"/>
</dbReference>
<dbReference type="CDD" id="cd05402">
    <property type="entry name" value="NT_PAP_TUTase"/>
    <property type="match status" value="1"/>
</dbReference>
<feature type="compositionally biased region" description="Polar residues" evidence="7">
    <location>
        <begin position="7"/>
        <end position="20"/>
    </location>
</feature>
<feature type="region of interest" description="Disordered" evidence="7">
    <location>
        <begin position="1287"/>
        <end position="1322"/>
    </location>
</feature>
<dbReference type="RefSeq" id="XP_018012354.1">
    <property type="nucleotide sequence ID" value="XM_018156865.2"/>
</dbReference>
<feature type="region of interest" description="Disordered" evidence="7">
    <location>
        <begin position="1"/>
        <end position="80"/>
    </location>
</feature>
<dbReference type="InterPro" id="IPR054708">
    <property type="entry name" value="MTPAP-like_central"/>
</dbReference>
<keyword evidence="4" id="KW-0479">Metal-binding</keyword>
<dbReference type="GO" id="GO:1990817">
    <property type="term" value="F:poly(A) RNA polymerase activity"/>
    <property type="evidence" value="ECO:0007669"/>
    <property type="project" value="UniProtKB-ARBA"/>
</dbReference>
<evidence type="ECO:0000256" key="2">
    <source>
        <dbReference type="ARBA" id="ARBA00001946"/>
    </source>
</evidence>
<comment type="cofactor">
    <cofactor evidence="1">
        <name>Mn(2+)</name>
        <dbReference type="ChEBI" id="CHEBI:29035"/>
    </cofactor>
</comment>
<feature type="region of interest" description="Disordered" evidence="7">
    <location>
        <begin position="1343"/>
        <end position="1414"/>
    </location>
</feature>
<evidence type="ECO:0000313" key="10">
    <source>
        <dbReference type="RefSeq" id="XP_018012354.1"/>
    </source>
</evidence>
<name>A0A8B7NFG0_HYAAZ</name>
<evidence type="ECO:0000256" key="3">
    <source>
        <dbReference type="ARBA" id="ARBA00022679"/>
    </source>
</evidence>
<keyword evidence="9" id="KW-1185">Reference proteome</keyword>
<keyword evidence="6" id="KW-0863">Zinc-finger</keyword>
<dbReference type="KEGG" id="hazt:108669516"/>
<dbReference type="PANTHER" id="PTHR12271:SF66">
    <property type="entry name" value="TERMINAL URIDYLYLTRANSFERASE TAILOR"/>
    <property type="match status" value="1"/>
</dbReference>
<feature type="compositionally biased region" description="Polar residues" evidence="7">
    <location>
        <begin position="1362"/>
        <end position="1379"/>
    </location>
</feature>
<protein>
    <submittedName>
        <fullName evidence="10">Uncharacterized protein LOC108669516</fullName>
    </submittedName>
</protein>
<dbReference type="GO" id="GO:0003676">
    <property type="term" value="F:nucleic acid binding"/>
    <property type="evidence" value="ECO:0007669"/>
    <property type="project" value="InterPro"/>
</dbReference>
<keyword evidence="5" id="KW-0460">Magnesium</keyword>
<dbReference type="Pfam" id="PF03828">
    <property type="entry name" value="PAP_assoc"/>
    <property type="match status" value="2"/>
</dbReference>
<dbReference type="PANTHER" id="PTHR12271">
    <property type="entry name" value="POLY A POLYMERASE CID PAP -RELATED"/>
    <property type="match status" value="1"/>
</dbReference>
<dbReference type="Gene3D" id="1.10.1410.10">
    <property type="match status" value="2"/>
</dbReference>
<dbReference type="GO" id="GO:0050265">
    <property type="term" value="F:RNA uridylyltransferase activity"/>
    <property type="evidence" value="ECO:0007669"/>
    <property type="project" value="TreeGrafter"/>
</dbReference>
<keyword evidence="3" id="KW-0808">Transferase</keyword>
<evidence type="ECO:0000259" key="8">
    <source>
        <dbReference type="PROSITE" id="PS50158"/>
    </source>
</evidence>
<feature type="region of interest" description="Disordered" evidence="7">
    <location>
        <begin position="1121"/>
        <end position="1140"/>
    </location>
</feature>
<evidence type="ECO:0000313" key="9">
    <source>
        <dbReference type="Proteomes" id="UP000694843"/>
    </source>
</evidence>
<keyword evidence="6" id="KW-0862">Zinc</keyword>
<feature type="region of interest" description="Disordered" evidence="7">
    <location>
        <begin position="1173"/>
        <end position="1225"/>
    </location>
</feature>
<feature type="compositionally biased region" description="Polar residues" evidence="7">
    <location>
        <begin position="1623"/>
        <end position="1639"/>
    </location>
</feature>
<dbReference type="Proteomes" id="UP000694843">
    <property type="component" value="Unplaced"/>
</dbReference>
<feature type="compositionally biased region" description="Basic and acidic residues" evidence="7">
    <location>
        <begin position="1071"/>
        <end position="1081"/>
    </location>
</feature>
<dbReference type="InterPro" id="IPR045100">
    <property type="entry name" value="TUT4/7_NTP_transf"/>
</dbReference>
<proteinExistence type="predicted"/>
<evidence type="ECO:0000256" key="4">
    <source>
        <dbReference type="ARBA" id="ARBA00022723"/>
    </source>
</evidence>
<sequence length="1914" mass="209860">MEDRTSCRQTNGVKPPQNENIARGRGNGDIRTPLIQNRRDFEGNAHRGAGRGGPHINRIYPGQNMNRYQQQGSSPYYNQNAGIFGAAPPFNHHYQMGYNHQAPTHYSHHGPPQYNHHGPQQQYNQQRQWRQQGNGGGGGGPWGVDDRVHNPCYNIDPEMQDLLDGENISFLKRKSVRFPNALFFCRLCEFHMDDLKSCISHVQNLRHQRLATEMDFNKFLKTLPMASDAMAEAVGDLILRTSEEVGLSPDDVREREDAVAELQAKLSEAMPGAHLEITGSMYSGLALNTSDVNVSLVLPENVSHCEPLMELLRIINETPTYTDVVNDLRSSTFPCLSYRSEKHGGCRVVIGVGSASVRAMGRLMATYAALDKRFLHIARALLLWAKMCGVCDQKKGSLPSIAYVVLVVNFLQQTQPPVLPVLSVLCPSGKPEDFPLPKDVKTNFVSKNFQSIGELWLDMVRYFGYIFQFNSHNVSITTTKPSPRLEKNAKKMSILDPFNSKKILSRSLSNSAVSEYIVDKLFKVLCRYFCVPQLSYGQLFFSLTVNDSILKEKRRNCDRQKLSSDSDKNTESETENNKNISDYDLAMDRLEDLKLSDSECEKLTHGISSADDLSHTFDSMTCGEALRCIKLLKPCHLKYAFNQETFTEGESVPIYCSLCQKEGHIRDDCEEEKLPELLPLPDIDAEQDKLLTNLLRRLLHELEPSPEEVEKREKLVEKLQHFVSKEYKYKDAVLQLFGSSANGFGFRNSDLDICITFEDERHKDAIDHNFLIQDLCRILRTSGQFLNVHSIPQAKVPIVKFRCAMTGLDGDLSLYNTLALRNTRLLNIYSQIDPRVKMLGYGLKYFAKKCDICDASRGSLSSYAFSLMLLHFLQHTQPPVLPVLQELYDPDEGKPTPVMVEGWDTWFFSDLDRLRDVWPGLGANKCSAGQLWLQMFCYYTEIFNFDDCVITIRQFAPLTRLKKLWNTRSIAIEDPFNLNHNLGGALSAKMNTFIRKAFINGRHLYGGLLDVVDPKDDPALSLFDPKILTCGDPPNDRGCRRCGKIGHIVKNCTGRRDADSAGGKKNRGAKGKTDGGRKDVPSDGGAAASGPVKKRDDKCFIGELGMRKIYNACPPDVKCDTSCSGQEGREKRSPADPTAVQQVATCMSRMLDQQEGPASSSWRFSRGADHKLEEKSMRLSTHNEASLVLTEEKRQENPFSMKIPGQADDKQSSSTSESAQDSENDGYTFGTAINVLQLFSIANECGGTLSCSSSNSPVMEKAVHLTSLEAGNFNNSSEDTALIEHEVSRGQNPGSSECKQPVRQSQRSTATGSASDDIGEGTLPHVSLDLVLHGMEESQRALDVDREESYFSNREPVAPLTEPSSKEYSPSTESTSVLPLSSLHRPNAPKSHPTPKVDPDMTRLTSTSQTQDSQAMFTTDKFSMPLDQQKYPSAAASYDRSAFGAVGVGSLTFAREALVPSSGAIGPPPGFTALQRTPKIMPSYDVAATEASACVENSEAFGSSGDVKVNAPSEGEGVSTLTAFSATSSYDLVSQPSVIQPTLPFHPAPPGTPLSSVGAFGSSGPFASSGSPSSLGTHGASGSLVSSGPLFGVSATYGNSGAFGSSGMFNSSGAFGSPGPVGSSATMSSSGGRATSTSPPALQQQQFLHLYPPFMQNQQQISTSVPSAGYPNVAMTQQMLLQRPAVSGAEFESQIQQQLHSFSLQQYQQFMAPGLARSTQSQIISSAPPNPIYLPASSLAHSNTHQQQLMNSTQLGGPPTYLSSGVQFIGNPQHQYMNSFQHLNCSQNSNGSPPVTFVNTGQYLPTPPASQPFVTQSSQTPNVFSQQMSSAAPLDLESSAGQAPSNPVFVPFIHAYPVQQLTQPQQKIQLSNKSMHGPPANLYLMPHLSSQGPVFYGRQEDGTSSVSHGGPQSS</sequence>
<dbReference type="Pfam" id="PF00098">
    <property type="entry name" value="zf-CCHC"/>
    <property type="match status" value="1"/>
</dbReference>
<dbReference type="OrthoDB" id="407432at2759"/>
<feature type="compositionally biased region" description="Polar residues" evidence="7">
    <location>
        <begin position="1902"/>
        <end position="1914"/>
    </location>
</feature>
<evidence type="ECO:0000256" key="1">
    <source>
        <dbReference type="ARBA" id="ARBA00001936"/>
    </source>
</evidence>
<evidence type="ECO:0000256" key="7">
    <source>
        <dbReference type="SAM" id="MobiDB-lite"/>
    </source>
</evidence>
<dbReference type="SUPFAM" id="SSF81301">
    <property type="entry name" value="Nucleotidyltransferase"/>
    <property type="match status" value="2"/>
</dbReference>
<feature type="domain" description="CCHC-type" evidence="8">
    <location>
        <begin position="1039"/>
        <end position="1052"/>
    </location>
</feature>
<feature type="region of interest" description="Disordered" evidence="7">
    <location>
        <begin position="94"/>
        <end position="142"/>
    </location>
</feature>
<comment type="cofactor">
    <cofactor evidence="2">
        <name>Mg(2+)</name>
        <dbReference type="ChEBI" id="CHEBI:18420"/>
    </cofactor>
</comment>
<dbReference type="InterPro" id="IPR002058">
    <property type="entry name" value="PAP_assoc"/>
</dbReference>
<organism evidence="9 10">
    <name type="scientific">Hyalella azteca</name>
    <name type="common">Amphipod</name>
    <dbReference type="NCBI Taxonomy" id="294128"/>
    <lineage>
        <taxon>Eukaryota</taxon>
        <taxon>Metazoa</taxon>
        <taxon>Ecdysozoa</taxon>
        <taxon>Arthropoda</taxon>
        <taxon>Crustacea</taxon>
        <taxon>Multicrustacea</taxon>
        <taxon>Malacostraca</taxon>
        <taxon>Eumalacostraca</taxon>
        <taxon>Peracarida</taxon>
        <taxon>Amphipoda</taxon>
        <taxon>Senticaudata</taxon>
        <taxon>Talitrida</taxon>
        <taxon>Talitroidea</taxon>
        <taxon>Hyalellidae</taxon>
        <taxon>Hyalella</taxon>
    </lineage>
</organism>
<dbReference type="Gene3D" id="3.30.460.10">
    <property type="entry name" value="Beta Polymerase, domain 2"/>
    <property type="match status" value="2"/>
</dbReference>
<feature type="compositionally biased region" description="Polar residues" evidence="7">
    <location>
        <begin position="63"/>
        <end position="80"/>
    </location>
</feature>
<dbReference type="GeneID" id="108669516"/>
<feature type="compositionally biased region" description="Low complexity" evidence="7">
    <location>
        <begin position="109"/>
        <end position="132"/>
    </location>
</feature>
<dbReference type="Pfam" id="PF22600">
    <property type="entry name" value="MTPAP-like_central"/>
    <property type="match status" value="1"/>
</dbReference>
<feature type="region of interest" description="Disordered" evidence="7">
    <location>
        <begin position="1892"/>
        <end position="1914"/>
    </location>
</feature>
<evidence type="ECO:0000256" key="5">
    <source>
        <dbReference type="ARBA" id="ARBA00022842"/>
    </source>
</evidence>
<dbReference type="GO" id="GO:0031123">
    <property type="term" value="P:RNA 3'-end processing"/>
    <property type="evidence" value="ECO:0007669"/>
    <property type="project" value="TreeGrafter"/>
</dbReference>
<feature type="compositionally biased region" description="Gly residues" evidence="7">
    <location>
        <begin position="133"/>
        <end position="142"/>
    </location>
</feature>